<proteinExistence type="predicted"/>
<name>A0A1S4N2W9_PEDHC</name>
<evidence type="ECO:0000259" key="1">
    <source>
        <dbReference type="Pfam" id="PF14761"/>
    </source>
</evidence>
<dbReference type="GO" id="GO:0005737">
    <property type="term" value="C:cytoplasm"/>
    <property type="evidence" value="ECO:0007669"/>
    <property type="project" value="TreeGrafter"/>
</dbReference>
<dbReference type="PANTHER" id="PTHR28633:SF1">
    <property type="entry name" value="BLOC-2 COMPLEX MEMBER HPS3"/>
    <property type="match status" value="1"/>
</dbReference>
<evidence type="ECO:0000313" key="3">
    <source>
        <dbReference type="Proteomes" id="UP000009046"/>
    </source>
</evidence>
<dbReference type="Proteomes" id="UP000009046">
    <property type="component" value="Unassembled WGS sequence"/>
</dbReference>
<dbReference type="EnsemblMetazoa" id="PHUM601870-RA">
    <property type="protein sequence ID" value="PHUM601870-PA"/>
    <property type="gene ID" value="PHUM601870"/>
</dbReference>
<keyword evidence="3" id="KW-1185">Reference proteome</keyword>
<dbReference type="FunCoup" id="A0A1S4N2W9">
    <property type="interactions" value="1"/>
</dbReference>
<dbReference type="AlphaFoldDB" id="A0A1S4N2W9"/>
<organism evidence="2 3">
    <name type="scientific">Pediculus humanus subsp. corporis</name>
    <name type="common">Body louse</name>
    <dbReference type="NCBI Taxonomy" id="121224"/>
    <lineage>
        <taxon>Eukaryota</taxon>
        <taxon>Metazoa</taxon>
        <taxon>Ecdysozoa</taxon>
        <taxon>Arthropoda</taxon>
        <taxon>Hexapoda</taxon>
        <taxon>Insecta</taxon>
        <taxon>Pterygota</taxon>
        <taxon>Neoptera</taxon>
        <taxon>Paraneoptera</taxon>
        <taxon>Psocodea</taxon>
        <taxon>Troctomorpha</taxon>
        <taxon>Phthiraptera</taxon>
        <taxon>Anoplura</taxon>
        <taxon>Pediculidae</taxon>
        <taxon>Pediculus</taxon>
    </lineage>
</organism>
<evidence type="ECO:0000313" key="2">
    <source>
        <dbReference type="EnsemblMetazoa" id="PHUM601870-PA"/>
    </source>
</evidence>
<protein>
    <recommendedName>
        <fullName evidence="1">BLOC-2 complex member HPS3 N-terminal domain-containing protein</fullName>
    </recommendedName>
</protein>
<dbReference type="Pfam" id="PF14761">
    <property type="entry name" value="HPS3_N"/>
    <property type="match status" value="1"/>
</dbReference>
<dbReference type="InterPro" id="IPR017216">
    <property type="entry name" value="HPS3"/>
</dbReference>
<dbReference type="VEuPathDB" id="VectorBase:PHUM601870"/>
<sequence length="1132" mass="131249">MVRVISVYNFLKQEISSIDESVDVAEVPPDILLLAQPNNTILVKDLSQIKDPGYTIPTVDQVVKIVYSVNGNYIAALETKTTRSGTKVSHARVYINWESMKDCKDLFPMRARIAERVTPLSQSQNGLEMVEIPNQYMPEYISCCPVSGNLLVSSRNVLSIYLFITQTHDISKIHFIDFKQLNFDLHISFTPKKHQIIEDMIAVQNDEFLHIFRIKSAVPLCSLSDKEFSIDEFEKPKPSVQKTNSSPYKTINYKKLLNEVDKLNFPLPIDNEEELQKKISECFNLEETEILKIDMKGLPLKHEFPSIALEKTLFQFRGSDVFRQNPFTATKDLFVNFVTNSTSPTSNNAKNEFKAINLCQYHLIPLTLGNIPNREVIEKFTFLILKPYYSHERKLKKYKNDLLESEYYPNLKSIACFFGTQQEGYLQCFEYNNKDDDDTVTCGNYFTYAFTAPIIDVKLEDCFLHAITEIGLETYTLRAAKHLYKKNENVDCPSLTDPVCLIGLHPFVNLFQSCLTNNYLTLFANNEESSSTLYQLKLPDIMTVWNDFLTSAEENKWESPLTYSELLGEGHLILKTKLNTFEWSWEKDANKNSLCYAKPTTPNSNDNVKSLYKESCALFGDYHILNKNYQSCYCYYSMSEYKILDIIKRIKNLKNNVPGKYRDDYEEGDITKGLIYFLKKKLSHYDLKYYEFSGSNREEFYNSEIGNLVTSLMDLLETVEKESISDLVLDSVVLREFSTDRILKILKSLLSKNSVPFDKDALSLALMCIQRDQCEQAKTVLLTMSAKQLENLLIQYYDLLFSNHGSTGLNMFTELSMILIEIHPKVLASVLSQLVTEKRLLSLSKVLKIFLDIVPTGCRKNSSFVLQNVLEKYFKYHAENFEKFNYKTTEALKILIRIYLMQLQGWEEEGDREEDDEKCSEVLFQKHRPNYLNEVPPFSPELKDVFTKTSSSTEEKREEKNKKGKMILYKLQCIICYENLPDECLAEVRNFLINNQKKKEKNVYGELSLKILSAVSVEEAVDLLIDYAPRPLFKFSKERIKDKEKWKYLIVRLLEKIDDCKNDERMKFFIQQILSEILHHVVENLNIEEVVEIIPKDYEEAEKYFSLAQNNAQANHLKTLIMLTGKQLLASL</sequence>
<reference evidence="2" key="1">
    <citation type="submission" date="2020-05" db="UniProtKB">
        <authorList>
            <consortium name="EnsemblMetazoa"/>
        </authorList>
    </citation>
    <scope>IDENTIFICATION</scope>
    <source>
        <strain evidence="2">USDA</strain>
    </source>
</reference>
<feature type="domain" description="BLOC-2 complex member HPS3 N-terminal" evidence="1">
    <location>
        <begin position="57"/>
        <end position="218"/>
    </location>
</feature>
<dbReference type="PANTHER" id="PTHR28633">
    <property type="entry name" value="HERMANSKY-PUDLAK SYNDROME 3 PROTEIN"/>
    <property type="match status" value="1"/>
</dbReference>
<dbReference type="EMBL" id="AAZO01007337">
    <property type="status" value="NOT_ANNOTATED_CDS"/>
    <property type="molecule type" value="Genomic_DNA"/>
</dbReference>
<accession>A0A1S4N2W9</accession>
<dbReference type="InParanoid" id="A0A1S4N2W9"/>
<dbReference type="InterPro" id="IPR029437">
    <property type="entry name" value="HPS3_N"/>
</dbReference>